<reference evidence="1" key="2">
    <citation type="journal article" date="2022" name="Res Sq">
        <title>Comparative Genomics Reveals Insights into the Divergent Evolution of Astigmatic Mites and Household Pest Adaptations.</title>
        <authorList>
            <person name="Xiong Q."/>
            <person name="Wan A.T.-Y."/>
            <person name="Liu X.-Y."/>
            <person name="Fung C.S.-H."/>
            <person name="Xiao X."/>
            <person name="Malainual N."/>
            <person name="Hou J."/>
            <person name="Wang L."/>
            <person name="Wang M."/>
            <person name="Yang K."/>
            <person name="Cui Y."/>
            <person name="Leung E."/>
            <person name="Nong W."/>
            <person name="Shin S.-K."/>
            <person name="Au S."/>
            <person name="Jeong K.Y."/>
            <person name="Chew F.T."/>
            <person name="Hui J."/>
            <person name="Leung T.F."/>
            <person name="Tungtrongchitr A."/>
            <person name="Zhong N."/>
            <person name="Liu Z."/>
            <person name="Tsui S."/>
        </authorList>
    </citation>
    <scope>NUCLEOTIDE SEQUENCE</scope>
    <source>
        <strain evidence="1">Derf</strain>
        <tissue evidence="1">Whole organism</tissue>
    </source>
</reference>
<reference evidence="1" key="1">
    <citation type="submission" date="2013-05" db="EMBL/GenBank/DDBJ databases">
        <authorList>
            <person name="Yim A.K.Y."/>
            <person name="Chan T.F."/>
            <person name="Ji K.M."/>
            <person name="Liu X.Y."/>
            <person name="Zhou J.W."/>
            <person name="Li R.Q."/>
            <person name="Yang K.Y."/>
            <person name="Li J."/>
            <person name="Li M."/>
            <person name="Law P.T.W."/>
            <person name="Wu Y.L."/>
            <person name="Cai Z.L."/>
            <person name="Qin H."/>
            <person name="Bao Y."/>
            <person name="Leung R.K.K."/>
            <person name="Ng P.K.S."/>
            <person name="Zou J."/>
            <person name="Zhong X.J."/>
            <person name="Ran P.X."/>
            <person name="Zhong N.S."/>
            <person name="Liu Z.G."/>
            <person name="Tsui S.K.W."/>
        </authorList>
    </citation>
    <scope>NUCLEOTIDE SEQUENCE</scope>
    <source>
        <strain evidence="1">Derf</strain>
        <tissue evidence="1">Whole organism</tissue>
    </source>
</reference>
<organism evidence="1 2">
    <name type="scientific">Dermatophagoides farinae</name>
    <name type="common">American house dust mite</name>
    <dbReference type="NCBI Taxonomy" id="6954"/>
    <lineage>
        <taxon>Eukaryota</taxon>
        <taxon>Metazoa</taxon>
        <taxon>Ecdysozoa</taxon>
        <taxon>Arthropoda</taxon>
        <taxon>Chelicerata</taxon>
        <taxon>Arachnida</taxon>
        <taxon>Acari</taxon>
        <taxon>Acariformes</taxon>
        <taxon>Sarcoptiformes</taxon>
        <taxon>Astigmata</taxon>
        <taxon>Psoroptidia</taxon>
        <taxon>Analgoidea</taxon>
        <taxon>Pyroglyphidae</taxon>
        <taxon>Dermatophagoidinae</taxon>
        <taxon>Dermatophagoides</taxon>
    </lineage>
</organism>
<comment type="caution">
    <text evidence="1">The sequence shown here is derived from an EMBL/GenBank/DDBJ whole genome shotgun (WGS) entry which is preliminary data.</text>
</comment>
<protein>
    <submittedName>
        <fullName evidence="1">Uncharacterized protein</fullName>
    </submittedName>
</protein>
<keyword evidence="2" id="KW-1185">Reference proteome</keyword>
<proteinExistence type="predicted"/>
<sequence>MNGSVIHHLISSSSSSGLCGLAHNLAAFIYSTYLYMFDHCSSSSSSGKETEKDNRLRKFILW</sequence>
<dbReference type="EMBL" id="ASGP02000003">
    <property type="protein sequence ID" value="KAH9517720.1"/>
    <property type="molecule type" value="Genomic_DNA"/>
</dbReference>
<gene>
    <name evidence="1" type="ORF">DERF_008362</name>
</gene>
<dbReference type="Proteomes" id="UP000790347">
    <property type="component" value="Unassembled WGS sequence"/>
</dbReference>
<evidence type="ECO:0000313" key="2">
    <source>
        <dbReference type="Proteomes" id="UP000790347"/>
    </source>
</evidence>
<dbReference type="AlphaFoldDB" id="A0A922L5E4"/>
<name>A0A922L5E4_DERFA</name>
<evidence type="ECO:0000313" key="1">
    <source>
        <dbReference type="EMBL" id="KAH9517720.1"/>
    </source>
</evidence>
<accession>A0A922L5E4</accession>